<sequence>MRFVPAFALLFAATPALASSPDAWAAFAGEVKAACVAASELKDAKPASSQLLFPGTHQQVAMLVTGIYPQPHMKGKAGTVLCLYDQKSATAQISEAEGWAAVQP</sequence>
<proteinExistence type="predicted"/>
<dbReference type="Proteomes" id="UP001597295">
    <property type="component" value="Unassembled WGS sequence"/>
</dbReference>
<evidence type="ECO:0000256" key="1">
    <source>
        <dbReference type="SAM" id="SignalP"/>
    </source>
</evidence>
<evidence type="ECO:0000313" key="2">
    <source>
        <dbReference type="EMBL" id="MFD2265175.1"/>
    </source>
</evidence>
<evidence type="ECO:0000313" key="3">
    <source>
        <dbReference type="Proteomes" id="UP001597295"/>
    </source>
</evidence>
<feature type="chain" id="PRO_5046794131" evidence="1">
    <location>
        <begin position="19"/>
        <end position="104"/>
    </location>
</feature>
<keyword evidence="1" id="KW-0732">Signal</keyword>
<name>A0ABW5DWD8_9PROT</name>
<protein>
    <submittedName>
        <fullName evidence="2">Uncharacterized protein</fullName>
    </submittedName>
</protein>
<comment type="caution">
    <text evidence="2">The sequence shown here is derived from an EMBL/GenBank/DDBJ whole genome shotgun (WGS) entry which is preliminary data.</text>
</comment>
<gene>
    <name evidence="2" type="ORF">ACFSM5_19890</name>
</gene>
<feature type="signal peptide" evidence="1">
    <location>
        <begin position="1"/>
        <end position="18"/>
    </location>
</feature>
<keyword evidence="3" id="KW-1185">Reference proteome</keyword>
<reference evidence="3" key="1">
    <citation type="journal article" date="2019" name="Int. J. Syst. Evol. Microbiol.">
        <title>The Global Catalogue of Microorganisms (GCM) 10K type strain sequencing project: providing services to taxonomists for standard genome sequencing and annotation.</title>
        <authorList>
            <consortium name="The Broad Institute Genomics Platform"/>
            <consortium name="The Broad Institute Genome Sequencing Center for Infectious Disease"/>
            <person name="Wu L."/>
            <person name="Ma J."/>
        </authorList>
    </citation>
    <scope>NUCLEOTIDE SEQUENCE [LARGE SCALE GENOMIC DNA]</scope>
    <source>
        <strain evidence="3">CGMCC 1.19062</strain>
    </source>
</reference>
<organism evidence="2 3">
    <name type="scientific">Lacibacterium aquatile</name>
    <dbReference type="NCBI Taxonomy" id="1168082"/>
    <lineage>
        <taxon>Bacteria</taxon>
        <taxon>Pseudomonadati</taxon>
        <taxon>Pseudomonadota</taxon>
        <taxon>Alphaproteobacteria</taxon>
        <taxon>Rhodospirillales</taxon>
        <taxon>Rhodospirillaceae</taxon>
    </lineage>
</organism>
<accession>A0ABW5DWD8</accession>
<dbReference type="EMBL" id="JBHUIP010000016">
    <property type="protein sequence ID" value="MFD2265175.1"/>
    <property type="molecule type" value="Genomic_DNA"/>
</dbReference>
<dbReference type="RefSeq" id="WP_379878347.1">
    <property type="nucleotide sequence ID" value="NZ_JBHUIP010000016.1"/>
</dbReference>